<evidence type="ECO:0000256" key="3">
    <source>
        <dbReference type="SAM" id="MobiDB-lite"/>
    </source>
</evidence>
<dbReference type="HOGENOM" id="CLU_225332_0_0_4"/>
<gene>
    <name evidence="4" type="ordered locus">CFU_1829</name>
</gene>
<feature type="region of interest" description="Disordered" evidence="3">
    <location>
        <begin position="2479"/>
        <end position="2513"/>
    </location>
</feature>
<dbReference type="PROSITE" id="PS00330">
    <property type="entry name" value="HEMOLYSIN_CALCIUM"/>
    <property type="match status" value="4"/>
</dbReference>
<evidence type="ECO:0000313" key="5">
    <source>
        <dbReference type="Proteomes" id="UP000008392"/>
    </source>
</evidence>
<reference evidence="5" key="6">
    <citation type="submission" date="2011-05" db="EMBL/GenBank/DDBJ databases">
        <title>Complete sequence of Collimonas fungivorans Ter331.</title>
        <authorList>
            <person name="Leveau J.H."/>
        </authorList>
    </citation>
    <scope>NUCLEOTIDE SEQUENCE [LARGE SCALE GENOMIC DNA]</scope>
    <source>
        <strain evidence="5">Ter331</strain>
    </source>
</reference>
<evidence type="ECO:0000256" key="2">
    <source>
        <dbReference type="ARBA" id="ARBA00022525"/>
    </source>
</evidence>
<dbReference type="RefSeq" id="WP_014005815.1">
    <property type="nucleotide sequence ID" value="NC_015856.1"/>
</dbReference>
<dbReference type="PANTHER" id="PTHR38340:SF1">
    <property type="entry name" value="S-LAYER PROTEIN"/>
    <property type="match status" value="1"/>
</dbReference>
<dbReference type="GO" id="GO:0005509">
    <property type="term" value="F:calcium ion binding"/>
    <property type="evidence" value="ECO:0007669"/>
    <property type="project" value="InterPro"/>
</dbReference>
<reference evidence="4 5" key="4">
    <citation type="journal article" date="2010" name="Environ. Microbiol.">
        <title>The bacterial genus Collimonas: mycophagy, weathering and other adaptive solutions to life in oligotrophic soil environments.</title>
        <authorList>
            <person name="Leveau J.H."/>
            <person name="Uroz S."/>
            <person name="de Boer W."/>
        </authorList>
    </citation>
    <scope>NUCLEOTIDE SEQUENCE [LARGE SCALE GENOMIC DNA]</scope>
    <source>
        <strain evidence="4 5">Ter331</strain>
    </source>
</reference>
<feature type="compositionally biased region" description="Polar residues" evidence="3">
    <location>
        <begin position="2499"/>
        <end position="2513"/>
    </location>
</feature>
<dbReference type="InterPro" id="IPR018511">
    <property type="entry name" value="Hemolysin-typ_Ca-bd_CS"/>
</dbReference>
<protein>
    <submittedName>
        <fullName evidence="4">Calcium binding hemolysin protein, putative</fullName>
    </submittedName>
</protein>
<proteinExistence type="predicted"/>
<evidence type="ECO:0000313" key="4">
    <source>
        <dbReference type="EMBL" id="AEK61661.1"/>
    </source>
</evidence>
<comment type="subcellular location">
    <subcellularLocation>
        <location evidence="1">Secreted</location>
    </subcellularLocation>
</comment>
<organism evidence="4 5">
    <name type="scientific">Collimonas fungivorans (strain Ter331)</name>
    <dbReference type="NCBI Taxonomy" id="1005048"/>
    <lineage>
        <taxon>Bacteria</taxon>
        <taxon>Pseudomonadati</taxon>
        <taxon>Pseudomonadota</taxon>
        <taxon>Betaproteobacteria</taxon>
        <taxon>Burkholderiales</taxon>
        <taxon>Oxalobacteraceae</taxon>
        <taxon>Collimonas</taxon>
    </lineage>
</organism>
<dbReference type="Pfam" id="PF00353">
    <property type="entry name" value="HemolysinCabind"/>
    <property type="match status" value="21"/>
</dbReference>
<dbReference type="Proteomes" id="UP000008392">
    <property type="component" value="Chromosome"/>
</dbReference>
<dbReference type="KEGG" id="cfu:CFU_1829"/>
<dbReference type="InterPro" id="IPR011049">
    <property type="entry name" value="Serralysin-like_metalloprot_C"/>
</dbReference>
<dbReference type="STRING" id="1005048.CFU_1829"/>
<keyword evidence="5" id="KW-1185">Reference proteome</keyword>
<dbReference type="EMBL" id="CP002745">
    <property type="protein sequence ID" value="AEK61661.1"/>
    <property type="molecule type" value="Genomic_DNA"/>
</dbReference>
<reference evidence="4 5" key="2">
    <citation type="journal article" date="2006" name="J. Microbiol. Methods">
        <title>Genomic flank-sequencing of plasposon insertion sites for rapid identification of functional genes.</title>
        <authorList>
            <person name="Leveau J.H."/>
            <person name="Gerards S."/>
            <person name="Fritsche K."/>
            <person name="Zondag G."/>
            <person name="van Veen J.A."/>
        </authorList>
    </citation>
    <scope>NUCLEOTIDE SEQUENCE [LARGE SCALE GENOMIC DNA]</scope>
    <source>
        <strain evidence="4 5">Ter331</strain>
    </source>
</reference>
<dbReference type="InterPro" id="IPR001343">
    <property type="entry name" value="Hemolysn_Ca-bd"/>
</dbReference>
<feature type="compositionally biased region" description="Polar residues" evidence="3">
    <location>
        <begin position="2479"/>
        <end position="2490"/>
    </location>
</feature>
<dbReference type="Gene3D" id="2.150.10.10">
    <property type="entry name" value="Serralysin-like metalloprotease, C-terminal"/>
    <property type="match status" value="8"/>
</dbReference>
<dbReference type="InterPro" id="IPR050557">
    <property type="entry name" value="RTX_toxin/Mannuronan_C5-epim"/>
</dbReference>
<evidence type="ECO:0000256" key="1">
    <source>
        <dbReference type="ARBA" id="ARBA00004613"/>
    </source>
</evidence>
<reference evidence="4 5" key="5">
    <citation type="journal article" date="2011" name="ISME J.">
        <title>Dual transcriptional profiling of a bacterial/fungal confrontation: Collimonas fungivorans versus Aspergillus niger.</title>
        <authorList>
            <person name="Mela F."/>
            <person name="Fritsche K."/>
            <person name="de Boer W."/>
            <person name="van Veen J.A."/>
            <person name="de Graaff L.H."/>
            <person name="van den Berg M."/>
            <person name="Leveau J.H."/>
        </authorList>
    </citation>
    <scope>NUCLEOTIDE SEQUENCE [LARGE SCALE GENOMIC DNA]</scope>
    <source>
        <strain evidence="4 5">Ter331</strain>
    </source>
</reference>
<dbReference type="eggNOG" id="COG2931">
    <property type="taxonomic scope" value="Bacteria"/>
</dbReference>
<keyword evidence="2" id="KW-0964">Secreted</keyword>
<sequence length="2795" mass="282662">MTDTHTPSQMPFDAGQLQKIRTLLKQQGLLDANGKVVDTLATFGNSPPKGAFAPIYAEISKIISAVGSTVDPKIQYWFSKAADINNDVTSDPADDYIRGVTQYGLAMRHKLDGLSQSAIDIGLQQTSNLIGENVINEILGDGGIPDFGYMISGDISAAIGNDALGRFQQDAGGWGGSFYYWNAPLNYGTTLPVISVGNVIANGGTVLTNGAAVTYPSSLKEFYYANSNASADFAIPEISTVAASSSVGGILGTLITQGGLPNFPKAVNDAWVAVLSGSQAQTPIMVKAKLFADTIEVLIGRFLTGNFVPGPHSTGQPTILVSNNAVTTTYSNNGIITQNFGSSGNDSLQWQNAAGVIGNVSIDASGAIRIDANNATEVAVIDSDSRIDYVKGSGARIVGSSGDQDTLYGGVGSSTYVLQTLTTGIKDTIDDQDGLGSLYVGSNLINGKGAQTGQQANSWSDANGTLYQFVPLSADAQIGTMLISGGNFIGPGQIAINDFDLGKAVTDANGDLGIHLSQEIGLTADTSETNLFANGMPANQKADVALGNSQTFTVHALADSTAAQTIQLALSGGGSYALSTGATQTAFNGKISVTIAAGQDSATFSLIDLSNTNQADAPTLTATYTDTNGTVTSNTLAITFDHPAADPSTPPTVVGTVSTAPVSIDGSKYNYTEFNGDGLVTGNSGGNGILTGDGNSVINGSGALDVIIAGNGNNQIYANVQTDVATALTQAKAAQASGKRGDLISVGNGNNTIVGGNGNDAVFTGSGNNTLILGSGAVTVTGGVIVHSPISGEGVANWASSTEFSSDVGAETTDTGGIVRDSTGFNAPNPYYANYISDTPVGIGNDTIFGGTGNSVYYLSNGNNYLDAGGGNDFIGAGVGNNTIFGGIGNDTIRGAGGNNYINAESGNDLIAAYGGNNTIVGGTGNDTIFSGDNTSNWASSITTENNYINGGSGKSVIYGAGGNDTLIGGTGNVTIYGGDGTEDITGGSGHDVLYGGSGTDVIHAGDGGTADSATSIYAGSGNTTIYGGGGTDVIYGSSGTEVIYAGDGGNATAATQIHAGNGNVTVYGGLGTDQIAGGSGTDVLYAGDGGTADGPTTVFAGTGSDTLYGGAGVDILDATNGNNVLLVAGSGDATLLGGSGDDTLIAGGGTDKLVGGAGNNAYVFNAGFGQAEISSTSGSDVIQFGAGISASDLTVTAALAADGSGVLEIEGAGTILVDSGLSSAVSAVNFADGTSLTIAQLIAQTGAQSETIAGATGNILFSTGAGDSVQGGSGNDTLSAWGGKATLTAGSGNNVLYAGGGNDLLVGAAGNDTLIAGAGNDTLISGTGADTLVSNSSGTTFVVNNVQDVIQLPSSQNQNDTIVSSVDYVLPDAITTLTLTGSANLAGTGNTWNSVITGNAGNDILTAVSGETTLIAGAGTDTMIGSAGDTVFVVNSLNDVLVEQAVHGTATVQTNLSYTLASNFDNLILTGSANLVGTGNDLNNQLTANGGNDTLIAGGGNDTLLGGSGNDRLIAGSGNDSLNGGAGIDTLVAGSGNDVMSAQTGSTYVFNQGFGQTEIYNAAGSTLQFGAGIAPSDLTLSLTLYGNTPSIILTDSAGGTVTVDGGLSTANNTTYAFADGATLNLNQLIAQTQSTPVTLAGQEGNLVFAAHGNASLVGSSGNDTLYGWGNSDTLVAGSGNNTLYGEDANDILVGGTGLDTLYGGTGNDTMIAGTGENTLVGGQSNDTFMLTEGGVTTINSSTQSGIETLWLPEKMRLSDFFAVQVGQDLYINSNSLDTTTIINGYFNTQPQSVGWVLGGDNDSPVFLQTWVAAQQANLTGGAIDYSSKISALEQAYKAQLNADLTSIGKNGTWLDDSVGRANVGDYYSNNASGVAGTVVNYLFNGVRLDKLTVSGGNLTLSSIDDNVDTTQVHETTVTGFKTVPVYKLVQLTTGTVVDMGPPSSTGGGSNLSSDELNLLPNGDVGFIVPGLMREVQAGTISQAYTYQASTVDVQRTLNTYAITGDGGNDVIMMVSNDASNGIQSASFMGTVNTGDGNVYVNLGTTSSINPDFGAGQDYSSPEPSSDRSFIVAGAGNDTLIGTDGADTIVGGSGFDYMDGGLGTNTYYVSMHGDATDIIDDTGDMENSWQIQEGYGGVVPNKTLVMPDGLLAKDLNYRIVQDPAYPGSSILQINYGTSNVWVVYQEGILESTMYGSNPAVLSIGVNRIAFSDGSTMTLDQFMAAAHQMADDYTPSVSASDQVLQLNQTVAVSGLFTASDTGSNAITWYRVSNSGIDSGYFTLNGKRQSSDAPIYLTKPQLSGLQYVTGATAGDDLIQVSAFDGAAWSVVAPISIVTTSNNVLQATSSNQVLTGTAAAADVLIGGYANDTLVGGGTQDTFFLRRGDGNVVVSEASDTNGNNTLRFGGGVTSDDLQLTQQGSDVLVKYGTSSDSVLVKNLDTFSGTATIDKFQFADGSHSAYSSSGQGDFLVTNYDSTGNKTGDQWQHTDGTTGFDRVASDGTTETAVTTTNSDGSTYSTDQIAYANGTSQQSWSRSDGAAGSTNTNTAGVVKGSSSVSINGSQEIDSGSGHVLVGSPGADAISGSDDNALLIGGTGNDTITTGTGGNVIGFNLGDGQDTVVANAGDSNVLSLGGKFSYADLAFQKNGNNLILDVSSSDAITLQDWYASSDNQQLVTLQVIEAATADYSSRSIDTLKNTKVETFDFQQLVEAFDQAQIDNPTRGAWSLSSSLLDAHLSNSDTTALGGDLAYEYGVRGNLTGFNVAAAETVIANTQFATSPQNLHPWGSVSGTAAQIR</sequence>
<dbReference type="GO" id="GO:0005576">
    <property type="term" value="C:extracellular region"/>
    <property type="evidence" value="ECO:0007669"/>
    <property type="project" value="UniProtKB-SubCell"/>
</dbReference>
<dbReference type="PRINTS" id="PR00313">
    <property type="entry name" value="CABNDNGRPT"/>
</dbReference>
<name>G0AGP8_COLFT</name>
<accession>G0AGP8</accession>
<dbReference type="SUPFAM" id="SSF51120">
    <property type="entry name" value="beta-Roll"/>
    <property type="match status" value="10"/>
</dbReference>
<reference evidence="4 5" key="3">
    <citation type="journal article" date="2008" name="FEMS Microbiol. Ecol.">
        <title>Identification and characterization of genes underlying chitinolysis in Collimonas fungivorans Ter331.</title>
        <authorList>
            <person name="Fritsche K."/>
            <person name="de Boer W."/>
            <person name="Gerards S."/>
            <person name="van den Berg M."/>
            <person name="van Veen J.A."/>
            <person name="Leveau J.H."/>
        </authorList>
    </citation>
    <scope>NUCLEOTIDE SEQUENCE [LARGE SCALE GENOMIC DNA]</scope>
    <source>
        <strain evidence="4 5">Ter331</strain>
    </source>
</reference>
<reference evidence="4 5" key="1">
    <citation type="journal article" date="2004" name="Environ. Microbiol.">
        <title>Phylogeny-function analysis of (meta)genomic libraries: screening for expression of ribosomal RNA genes by large-insert library fluorescent in situ hybridization (LIL-FISH).</title>
        <authorList>
            <person name="Leveau J.H."/>
            <person name="Gerards S."/>
            <person name="de Boer W."/>
            <person name="van Veen J.A."/>
        </authorList>
    </citation>
    <scope>NUCLEOTIDE SEQUENCE [LARGE SCALE GENOMIC DNA]</scope>
    <source>
        <strain evidence="4 5">Ter331</strain>
    </source>
</reference>
<dbReference type="PANTHER" id="PTHR38340">
    <property type="entry name" value="S-LAYER PROTEIN"/>
    <property type="match status" value="1"/>
</dbReference>